<dbReference type="AlphaFoldDB" id="A0A8S9LJX1"/>
<sequence length="279" mass="29727">MLQLYPGNLSVMQPSHYGAFKDLRKEINHLDSAILLYSFISDQISGKEAAGVSGPTVVDGTNPTQVLLPAQTGLVDNVTGEPSVPIVPTEVRVDEVGDQQELVNEDGAESSHVGEWAGLNTGAEELVEPSMKDVLAAVQAIGTHVLALTRTFTPLVNSLVGQVAPAQTTARATQRTVGTAARVAQTAAQVAQIAARTVEDHATVDADATGRERETRPMEVEPQEISQSVLRMEGTTVGSAGRKKELVPAVAIWNSSWTPRYLLIGLNDLLVANVWFEAD</sequence>
<name>A0A8S9LJX1_BRACR</name>
<evidence type="ECO:0000313" key="1">
    <source>
        <dbReference type="EMBL" id="KAF2606329.1"/>
    </source>
</evidence>
<reference evidence="1" key="1">
    <citation type="submission" date="2019-12" db="EMBL/GenBank/DDBJ databases">
        <title>Genome sequencing and annotation of Brassica cretica.</title>
        <authorList>
            <person name="Studholme D.J."/>
            <person name="Sarris P.F."/>
        </authorList>
    </citation>
    <scope>NUCLEOTIDE SEQUENCE</scope>
    <source>
        <strain evidence="1">PFS-001/15</strain>
        <tissue evidence="1">Leaf</tissue>
    </source>
</reference>
<proteinExistence type="predicted"/>
<accession>A0A8S9LJX1</accession>
<protein>
    <submittedName>
        <fullName evidence="1">Uncharacterized protein</fullName>
    </submittedName>
</protein>
<evidence type="ECO:0000313" key="2">
    <source>
        <dbReference type="Proteomes" id="UP000712281"/>
    </source>
</evidence>
<comment type="caution">
    <text evidence="1">The sequence shown here is derived from an EMBL/GenBank/DDBJ whole genome shotgun (WGS) entry which is preliminary data.</text>
</comment>
<dbReference type="EMBL" id="QGKW02000276">
    <property type="protein sequence ID" value="KAF2606329.1"/>
    <property type="molecule type" value="Genomic_DNA"/>
</dbReference>
<gene>
    <name evidence="1" type="ORF">F2Q68_00043592</name>
</gene>
<organism evidence="1 2">
    <name type="scientific">Brassica cretica</name>
    <name type="common">Mustard</name>
    <dbReference type="NCBI Taxonomy" id="69181"/>
    <lineage>
        <taxon>Eukaryota</taxon>
        <taxon>Viridiplantae</taxon>
        <taxon>Streptophyta</taxon>
        <taxon>Embryophyta</taxon>
        <taxon>Tracheophyta</taxon>
        <taxon>Spermatophyta</taxon>
        <taxon>Magnoliopsida</taxon>
        <taxon>eudicotyledons</taxon>
        <taxon>Gunneridae</taxon>
        <taxon>Pentapetalae</taxon>
        <taxon>rosids</taxon>
        <taxon>malvids</taxon>
        <taxon>Brassicales</taxon>
        <taxon>Brassicaceae</taxon>
        <taxon>Brassiceae</taxon>
        <taxon>Brassica</taxon>
    </lineage>
</organism>
<dbReference type="Proteomes" id="UP000712281">
    <property type="component" value="Unassembled WGS sequence"/>
</dbReference>